<evidence type="ECO:0000313" key="3">
    <source>
        <dbReference type="EMBL" id="RDE08293.1"/>
    </source>
</evidence>
<dbReference type="Proteomes" id="UP000253759">
    <property type="component" value="Unassembled WGS sequence"/>
</dbReference>
<dbReference type="PANTHER" id="PTHR14969">
    <property type="entry name" value="SPHINGOSINE-1-PHOSPHATE PHOSPHOHYDROLASE"/>
    <property type="match status" value="1"/>
</dbReference>
<feature type="transmembrane region" description="Helical" evidence="1">
    <location>
        <begin position="12"/>
        <end position="31"/>
    </location>
</feature>
<keyword evidence="1" id="KW-1133">Transmembrane helix</keyword>
<feature type="transmembrane region" description="Helical" evidence="1">
    <location>
        <begin position="142"/>
        <end position="163"/>
    </location>
</feature>
<dbReference type="RefSeq" id="WP_114646476.1">
    <property type="nucleotide sequence ID" value="NZ_QQNH01000019.1"/>
</dbReference>
<dbReference type="PANTHER" id="PTHR14969:SF13">
    <property type="entry name" value="AT30094P"/>
    <property type="match status" value="1"/>
</dbReference>
<dbReference type="OrthoDB" id="9801622at2"/>
<reference evidence="4" key="1">
    <citation type="submission" date="2018-07" db="EMBL/GenBank/DDBJ databases">
        <authorList>
            <person name="Liu B.-T."/>
            <person name="Du Z."/>
        </authorList>
    </citation>
    <scope>NUCLEOTIDE SEQUENCE [LARGE SCALE GENOMIC DNA]</scope>
    <source>
        <strain evidence="4">XYN52</strain>
    </source>
</reference>
<keyword evidence="1" id="KW-0472">Membrane</keyword>
<dbReference type="AlphaFoldDB" id="A0A369W1Q3"/>
<feature type="transmembrane region" description="Helical" evidence="1">
    <location>
        <begin position="102"/>
        <end position="122"/>
    </location>
</feature>
<dbReference type="SMART" id="SM00014">
    <property type="entry name" value="acidPPc"/>
    <property type="match status" value="1"/>
</dbReference>
<dbReference type="SUPFAM" id="SSF48317">
    <property type="entry name" value="Acid phosphatase/Vanadium-dependent haloperoxidase"/>
    <property type="match status" value="1"/>
</dbReference>
<keyword evidence="1" id="KW-0812">Transmembrane</keyword>
<feature type="domain" description="Phosphatidic acid phosphatase type 2/haloperoxidase" evidence="2">
    <location>
        <begin position="101"/>
        <end position="213"/>
    </location>
</feature>
<evidence type="ECO:0000313" key="4">
    <source>
        <dbReference type="Proteomes" id="UP000253759"/>
    </source>
</evidence>
<name>A0A369W1Q3_9HYPH</name>
<gene>
    <name evidence="3" type="ORF">DVH29_12285</name>
</gene>
<dbReference type="EMBL" id="QQNH01000019">
    <property type="protein sequence ID" value="RDE08293.1"/>
    <property type="molecule type" value="Genomic_DNA"/>
</dbReference>
<protein>
    <submittedName>
        <fullName evidence="3">PAP2 family protein</fullName>
    </submittedName>
</protein>
<comment type="caution">
    <text evidence="3">The sequence shown here is derived from an EMBL/GenBank/DDBJ whole genome shotgun (WGS) entry which is preliminary data.</text>
</comment>
<dbReference type="InterPro" id="IPR000326">
    <property type="entry name" value="PAP2/HPO"/>
</dbReference>
<organism evidence="3 4">
    <name type="scientific">Pelagibacterium lacus</name>
    <dbReference type="NCBI Taxonomy" id="2282655"/>
    <lineage>
        <taxon>Bacteria</taxon>
        <taxon>Pseudomonadati</taxon>
        <taxon>Pseudomonadota</taxon>
        <taxon>Alphaproteobacteria</taxon>
        <taxon>Hyphomicrobiales</taxon>
        <taxon>Devosiaceae</taxon>
        <taxon>Pelagibacterium</taxon>
    </lineage>
</organism>
<feature type="transmembrane region" description="Helical" evidence="1">
    <location>
        <begin position="200"/>
        <end position="219"/>
    </location>
</feature>
<dbReference type="Gene3D" id="1.20.144.10">
    <property type="entry name" value="Phosphatidic acid phosphatase type 2/haloperoxidase"/>
    <property type="match status" value="1"/>
</dbReference>
<accession>A0A369W1Q3</accession>
<feature type="transmembrane region" description="Helical" evidence="1">
    <location>
        <begin position="72"/>
        <end position="95"/>
    </location>
</feature>
<evidence type="ECO:0000256" key="1">
    <source>
        <dbReference type="SAM" id="Phobius"/>
    </source>
</evidence>
<feature type="transmembrane region" description="Helical" evidence="1">
    <location>
        <begin position="170"/>
        <end position="194"/>
    </location>
</feature>
<dbReference type="InterPro" id="IPR036938">
    <property type="entry name" value="PAP2/HPO_sf"/>
</dbReference>
<keyword evidence="4" id="KW-1185">Reference proteome</keyword>
<dbReference type="Pfam" id="PF01569">
    <property type="entry name" value="PAP2"/>
    <property type="match status" value="1"/>
</dbReference>
<dbReference type="CDD" id="cd03392">
    <property type="entry name" value="PAP2_like_2"/>
    <property type="match status" value="1"/>
</dbReference>
<sequence length="233" mass="25034">MRTRRFLVSEYAVLVALGLASLLALVFFDIADNVMEGNTREADMAVLNLFRVPGDPSQIIGPVWLHEAVRDLTALGSGTVLTIIVTMAALCLLLLNQRRGAVLIVVATLSGTLLSNTLKLGYARERPDFETIYATLTNSFPSGHAMLSAVTFLTLGALLARFAGPLRLKIFLFAAAIVLTLAIGASRIFLGVHYPSDVMAGWALGAAWALMWSGVAAFLQRRRMLSGLGKGQD</sequence>
<evidence type="ECO:0000259" key="2">
    <source>
        <dbReference type="SMART" id="SM00014"/>
    </source>
</evidence>
<proteinExistence type="predicted"/>